<gene>
    <name evidence="1" type="ORF">LVIROSA_LOCUS28971</name>
</gene>
<evidence type="ECO:0000313" key="2">
    <source>
        <dbReference type="Proteomes" id="UP001157418"/>
    </source>
</evidence>
<dbReference type="EMBL" id="CAKMRJ010005412">
    <property type="protein sequence ID" value="CAH1443024.1"/>
    <property type="molecule type" value="Genomic_DNA"/>
</dbReference>
<reference evidence="1 2" key="1">
    <citation type="submission" date="2022-01" db="EMBL/GenBank/DDBJ databases">
        <authorList>
            <person name="Xiong W."/>
            <person name="Schranz E."/>
        </authorList>
    </citation>
    <scope>NUCLEOTIDE SEQUENCE [LARGE SCALE GENOMIC DNA]</scope>
</reference>
<sequence>MPTSLSISKKIPSVSPKLFATVPHPAWFEAPFPLVSHPLSRGPATATKRLGGFERTTIICSLSFDSWVFSTKIIGLYFNLDSSS</sequence>
<protein>
    <submittedName>
        <fullName evidence="1">Uncharacterized protein</fullName>
    </submittedName>
</protein>
<dbReference type="Proteomes" id="UP001157418">
    <property type="component" value="Unassembled WGS sequence"/>
</dbReference>
<evidence type="ECO:0000313" key="1">
    <source>
        <dbReference type="EMBL" id="CAH1443024.1"/>
    </source>
</evidence>
<comment type="caution">
    <text evidence="1">The sequence shown here is derived from an EMBL/GenBank/DDBJ whole genome shotgun (WGS) entry which is preliminary data.</text>
</comment>
<dbReference type="AlphaFoldDB" id="A0AAU9NYY6"/>
<keyword evidence="2" id="KW-1185">Reference proteome</keyword>
<name>A0AAU9NYY6_9ASTR</name>
<proteinExistence type="predicted"/>
<organism evidence="1 2">
    <name type="scientific">Lactuca virosa</name>
    <dbReference type="NCBI Taxonomy" id="75947"/>
    <lineage>
        <taxon>Eukaryota</taxon>
        <taxon>Viridiplantae</taxon>
        <taxon>Streptophyta</taxon>
        <taxon>Embryophyta</taxon>
        <taxon>Tracheophyta</taxon>
        <taxon>Spermatophyta</taxon>
        <taxon>Magnoliopsida</taxon>
        <taxon>eudicotyledons</taxon>
        <taxon>Gunneridae</taxon>
        <taxon>Pentapetalae</taxon>
        <taxon>asterids</taxon>
        <taxon>campanulids</taxon>
        <taxon>Asterales</taxon>
        <taxon>Asteraceae</taxon>
        <taxon>Cichorioideae</taxon>
        <taxon>Cichorieae</taxon>
        <taxon>Lactucinae</taxon>
        <taxon>Lactuca</taxon>
    </lineage>
</organism>
<accession>A0AAU9NYY6</accession>